<dbReference type="InterPro" id="IPR036065">
    <property type="entry name" value="BolA-like_sf"/>
</dbReference>
<dbReference type="EMBL" id="HBUF01174808">
    <property type="protein sequence ID" value="CAG6653700.1"/>
    <property type="molecule type" value="Transcribed_RNA"/>
</dbReference>
<dbReference type="SUPFAM" id="SSF82657">
    <property type="entry name" value="BolA-like"/>
    <property type="match status" value="1"/>
</dbReference>
<dbReference type="PANTHER" id="PTHR46229">
    <property type="entry name" value="BOLA TRANSCRIPTION REGULATOR"/>
    <property type="match status" value="1"/>
</dbReference>
<comment type="similarity">
    <text evidence="1 2">Belongs to the BolA/IbaG family.</text>
</comment>
<organism evidence="3">
    <name type="scientific">Cacopsylla melanoneura</name>
    <dbReference type="NCBI Taxonomy" id="428564"/>
    <lineage>
        <taxon>Eukaryota</taxon>
        <taxon>Metazoa</taxon>
        <taxon>Ecdysozoa</taxon>
        <taxon>Arthropoda</taxon>
        <taxon>Hexapoda</taxon>
        <taxon>Insecta</taxon>
        <taxon>Pterygota</taxon>
        <taxon>Neoptera</taxon>
        <taxon>Paraneoptera</taxon>
        <taxon>Hemiptera</taxon>
        <taxon>Sternorrhyncha</taxon>
        <taxon>Psylloidea</taxon>
        <taxon>Psyllidae</taxon>
        <taxon>Psyllinae</taxon>
        <taxon>Cacopsylla</taxon>
    </lineage>
</organism>
<name>A0A8D8RPM2_9HEMI</name>
<dbReference type="PANTHER" id="PTHR46229:SF2">
    <property type="entry name" value="BOLA-LIKE PROTEIN 1"/>
    <property type="match status" value="1"/>
</dbReference>
<protein>
    <submittedName>
        <fullName evidence="3">Uncharacterized protein</fullName>
    </submittedName>
</protein>
<reference evidence="3" key="1">
    <citation type="submission" date="2021-05" db="EMBL/GenBank/DDBJ databases">
        <authorList>
            <person name="Alioto T."/>
            <person name="Alioto T."/>
            <person name="Gomez Garrido J."/>
        </authorList>
    </citation>
    <scope>NUCLEOTIDE SEQUENCE</scope>
</reference>
<proteinExistence type="inferred from homology"/>
<evidence type="ECO:0000313" key="3">
    <source>
        <dbReference type="EMBL" id="CAG6653700.1"/>
    </source>
</evidence>
<evidence type="ECO:0000256" key="2">
    <source>
        <dbReference type="RuleBase" id="RU003860"/>
    </source>
</evidence>
<sequence length="301" mass="34280">MLKCIIFVLKQTITHISSDQSPDKDCLPELVMSELSLGHAVFAVVIVLLVGLSHAAPSYDGAAAKYPPCEPNIIPPNLIKDCDQRREVFSKAIMKYFNPDFYNCTIDFFHHPKTNFPTPNYRVNLQSDCFGGMTMSERVAAVDKMLTPMLVKPYRLTINARMFASSEFHDNRAECEAMKQDFAKYLEESMKQFHPEGQLEAKMKAKLVEAFEPELCQVSNQSYRYDEPEEAETHFSVAVISNKFLKKTVKEAEEMVRHVLREELPLLKSMDIIADIPEPLPTLVPTIWNAYNEVKPHVCAV</sequence>
<accession>A0A8D8RPM2</accession>
<evidence type="ECO:0000256" key="1">
    <source>
        <dbReference type="ARBA" id="ARBA00005578"/>
    </source>
</evidence>
<dbReference type="Gene3D" id="3.30.300.90">
    <property type="entry name" value="BolA-like"/>
    <property type="match status" value="1"/>
</dbReference>
<dbReference type="AlphaFoldDB" id="A0A8D8RPM2"/>
<dbReference type="InterPro" id="IPR050961">
    <property type="entry name" value="BolA/IbaG_stress_morph_reg"/>
</dbReference>
<dbReference type="Pfam" id="PF01722">
    <property type="entry name" value="BolA"/>
    <property type="match status" value="1"/>
</dbReference>
<dbReference type="InterPro" id="IPR002634">
    <property type="entry name" value="BolA"/>
</dbReference>